<protein>
    <submittedName>
        <fullName evidence="2">Uncharacterized protein</fullName>
    </submittedName>
</protein>
<name>A0A9N9L7Y8_9HELO</name>
<accession>A0A9N9L7Y8</accession>
<dbReference type="AlphaFoldDB" id="A0A9N9L7Y8"/>
<dbReference type="Proteomes" id="UP000696280">
    <property type="component" value="Unassembled WGS sequence"/>
</dbReference>
<dbReference type="Pfam" id="PF10906">
    <property type="entry name" value="Mrx7"/>
    <property type="match status" value="1"/>
</dbReference>
<feature type="region of interest" description="Disordered" evidence="1">
    <location>
        <begin position="35"/>
        <end position="64"/>
    </location>
</feature>
<evidence type="ECO:0000313" key="2">
    <source>
        <dbReference type="EMBL" id="CAG8958647.1"/>
    </source>
</evidence>
<organism evidence="2 3">
    <name type="scientific">Hymenoscyphus fraxineus</name>
    <dbReference type="NCBI Taxonomy" id="746836"/>
    <lineage>
        <taxon>Eukaryota</taxon>
        <taxon>Fungi</taxon>
        <taxon>Dikarya</taxon>
        <taxon>Ascomycota</taxon>
        <taxon>Pezizomycotina</taxon>
        <taxon>Leotiomycetes</taxon>
        <taxon>Helotiales</taxon>
        <taxon>Helotiaceae</taxon>
        <taxon>Hymenoscyphus</taxon>
    </lineage>
</organism>
<evidence type="ECO:0000313" key="3">
    <source>
        <dbReference type="Proteomes" id="UP000696280"/>
    </source>
</evidence>
<evidence type="ECO:0000256" key="1">
    <source>
        <dbReference type="SAM" id="MobiDB-lite"/>
    </source>
</evidence>
<comment type="caution">
    <text evidence="2">The sequence shown here is derived from an EMBL/GenBank/DDBJ whole genome shotgun (WGS) entry which is preliminary data.</text>
</comment>
<keyword evidence="3" id="KW-1185">Reference proteome</keyword>
<reference evidence="2" key="1">
    <citation type="submission" date="2021-07" db="EMBL/GenBank/DDBJ databases">
        <authorList>
            <person name="Durling M."/>
        </authorList>
    </citation>
    <scope>NUCLEOTIDE SEQUENCE</scope>
</reference>
<dbReference type="EMBL" id="CAJVRL010000083">
    <property type="protein sequence ID" value="CAG8958647.1"/>
    <property type="molecule type" value="Genomic_DNA"/>
</dbReference>
<proteinExistence type="predicted"/>
<gene>
    <name evidence="2" type="ORF">HYFRA_00009964</name>
</gene>
<dbReference type="InterPro" id="IPR020301">
    <property type="entry name" value="Mrx7"/>
</dbReference>
<dbReference type="OrthoDB" id="4138121at2759"/>
<sequence>MLSHLEAYLTSRLLASPSFHRLIRTVHKKVHEIQHGRAPSYHQNPSYLDPSPLNTKIEKPSRSHGQFQKFVENYREELRSQFWGSKRR</sequence>